<evidence type="ECO:0000313" key="1">
    <source>
        <dbReference type="EMBL" id="KAB2098609.1"/>
    </source>
</evidence>
<reference evidence="1 2" key="1">
    <citation type="journal article" date="2019" name="bioRxiv">
        <title>Genomics, evolutionary history and diagnostics of the Alternaria alternata species group including apple and Asian pear pathotypes.</title>
        <authorList>
            <person name="Armitage A.D."/>
            <person name="Cockerton H.M."/>
            <person name="Sreenivasaprasad S."/>
            <person name="Woodhall J.W."/>
            <person name="Lane C.R."/>
            <person name="Harrison R.J."/>
            <person name="Clarkson J.P."/>
        </authorList>
    </citation>
    <scope>NUCLEOTIDE SEQUENCE [LARGE SCALE GENOMIC DNA]</scope>
    <source>
        <strain evidence="1 2">FERA 650</strain>
    </source>
</reference>
<accession>A0ACB6F2I2</accession>
<gene>
    <name evidence="1" type="ORF">AG0111_0g13160</name>
</gene>
<dbReference type="EMBL" id="PDWZ02000024">
    <property type="protein sequence ID" value="KAB2098609.1"/>
    <property type="molecule type" value="Genomic_DNA"/>
</dbReference>
<organism evidence="1 2">
    <name type="scientific">Alternaria gaisen</name>
    <dbReference type="NCBI Taxonomy" id="167740"/>
    <lineage>
        <taxon>Eukaryota</taxon>
        <taxon>Fungi</taxon>
        <taxon>Dikarya</taxon>
        <taxon>Ascomycota</taxon>
        <taxon>Pezizomycotina</taxon>
        <taxon>Dothideomycetes</taxon>
        <taxon>Pleosporomycetidae</taxon>
        <taxon>Pleosporales</taxon>
        <taxon>Pleosporineae</taxon>
        <taxon>Pleosporaceae</taxon>
        <taxon>Alternaria</taxon>
        <taxon>Alternaria sect. Alternaria</taxon>
    </lineage>
</organism>
<dbReference type="Proteomes" id="UP000293547">
    <property type="component" value="Unassembled WGS sequence"/>
</dbReference>
<name>A0ACB6F2I2_9PLEO</name>
<comment type="caution">
    <text evidence="1">The sequence shown here is derived from an EMBL/GenBank/DDBJ whole genome shotgun (WGS) entry which is preliminary data.</text>
</comment>
<evidence type="ECO:0000313" key="2">
    <source>
        <dbReference type="Proteomes" id="UP000293547"/>
    </source>
</evidence>
<sequence>MADIPYTPIKTKDCLSLVDKFPANTPITVVHMLQFHDVAKYPPSSPHASLAPVSGREAFYQRYMPAGAAAAQEVGITAAETRFFFTSVANLLPHNGNVAWDVVAARRYRSFGEYARYQASEAYTTNAVPHRDAALKNWSLVACLEQDVPTF</sequence>
<protein>
    <submittedName>
        <fullName evidence="1">Uncharacterized protein</fullName>
    </submittedName>
</protein>
<proteinExistence type="predicted"/>
<keyword evidence="2" id="KW-1185">Reference proteome</keyword>